<dbReference type="InterPro" id="IPR050343">
    <property type="entry name" value="RsuA_PseudoU_synthase"/>
</dbReference>
<evidence type="ECO:0000313" key="7">
    <source>
        <dbReference type="Proteomes" id="UP000002294"/>
    </source>
</evidence>
<dbReference type="EMBL" id="CP001708">
    <property type="protein sequence ID" value="ACV29051.1"/>
    <property type="molecule type" value="Genomic_DNA"/>
</dbReference>
<dbReference type="KEGG" id="apr:Apre_1023"/>
<accession>C7RHU0</accession>
<gene>
    <name evidence="6" type="ordered locus">Apre_1023</name>
</gene>
<dbReference type="CDD" id="cd02870">
    <property type="entry name" value="PseudoU_synth_RsuA_like"/>
    <property type="match status" value="1"/>
</dbReference>
<dbReference type="HOGENOM" id="CLU_024979_1_2_9"/>
<dbReference type="PANTHER" id="PTHR47683:SF2">
    <property type="entry name" value="RNA-BINDING S4 DOMAIN-CONTAINING PROTEIN"/>
    <property type="match status" value="1"/>
</dbReference>
<organism evidence="6 7">
    <name type="scientific">Anaerococcus prevotii (strain ATCC 9321 / DSM 20548 / JCM 6508 / NCTC 11806 / PC1)</name>
    <name type="common">Peptostreptococcus prevotii</name>
    <name type="synonym">Peptococcus prevotii</name>
    <dbReference type="NCBI Taxonomy" id="525919"/>
    <lineage>
        <taxon>Bacteria</taxon>
        <taxon>Bacillati</taxon>
        <taxon>Bacillota</taxon>
        <taxon>Tissierellia</taxon>
        <taxon>Tissierellales</taxon>
        <taxon>Peptoniphilaceae</taxon>
        <taxon>Anaerococcus</taxon>
    </lineage>
</organism>
<keyword evidence="3" id="KW-0694">RNA-binding</keyword>
<keyword evidence="2 4" id="KW-0413">Isomerase</keyword>
<dbReference type="InterPro" id="IPR042092">
    <property type="entry name" value="PsdUridine_s_RsuA/RluB/E/F_cat"/>
</dbReference>
<dbReference type="Pfam" id="PF01479">
    <property type="entry name" value="S4"/>
    <property type="match status" value="1"/>
</dbReference>
<proteinExistence type="inferred from homology"/>
<dbReference type="PROSITE" id="PS01149">
    <property type="entry name" value="PSI_RSU"/>
    <property type="match status" value="1"/>
</dbReference>
<dbReference type="OrthoDB" id="9807213at2"/>
<dbReference type="EC" id="5.4.99.-" evidence="4"/>
<dbReference type="InterPro" id="IPR036986">
    <property type="entry name" value="S4_RNA-bd_sf"/>
</dbReference>
<dbReference type="SUPFAM" id="SSF55120">
    <property type="entry name" value="Pseudouridine synthase"/>
    <property type="match status" value="1"/>
</dbReference>
<keyword evidence="7" id="KW-1185">Reference proteome</keyword>
<dbReference type="AlphaFoldDB" id="C7RHU0"/>
<name>C7RHU0_ANAPD</name>
<dbReference type="SMART" id="SM00363">
    <property type="entry name" value="S4"/>
    <property type="match status" value="1"/>
</dbReference>
<dbReference type="GO" id="GO:0000455">
    <property type="term" value="P:enzyme-directed rRNA pseudouridine synthesis"/>
    <property type="evidence" value="ECO:0007669"/>
    <property type="project" value="UniProtKB-ARBA"/>
</dbReference>
<dbReference type="Gene3D" id="3.30.70.1560">
    <property type="entry name" value="Alpha-L RNA-binding motif"/>
    <property type="match status" value="1"/>
</dbReference>
<dbReference type="Gene3D" id="3.30.70.580">
    <property type="entry name" value="Pseudouridine synthase I, catalytic domain, N-terminal subdomain"/>
    <property type="match status" value="1"/>
</dbReference>
<evidence type="ECO:0000256" key="1">
    <source>
        <dbReference type="ARBA" id="ARBA00008348"/>
    </source>
</evidence>
<evidence type="ECO:0000256" key="4">
    <source>
        <dbReference type="RuleBase" id="RU003887"/>
    </source>
</evidence>
<dbReference type="GO" id="GO:0003723">
    <property type="term" value="F:RNA binding"/>
    <property type="evidence" value="ECO:0007669"/>
    <property type="project" value="UniProtKB-KW"/>
</dbReference>
<evidence type="ECO:0000256" key="2">
    <source>
        <dbReference type="ARBA" id="ARBA00023235"/>
    </source>
</evidence>
<sequence>MRINKYIASSGYTSRRKADDLVKKGKVKVNGETTHELGLDIKDSDVVEIDGKVLEIEEKIYIKLYKPRGYITSNFDPYNDRDLNDLVKLDQRFFAAGRLDKDSEGLLIITNDGIFTNQIIHPSKKLDKTYIVRVSRLLNKEECQQFESGIDIGDSEMTSDSRIELIDKTSKTYKVTIHQGYNRQIRRMFAYFSSEVKMLKRISIGPIKLDGMKPYEKRNFDQAEMDFVRKTRG</sequence>
<dbReference type="FunFam" id="3.10.290.10:FF:000003">
    <property type="entry name" value="Pseudouridine synthase"/>
    <property type="match status" value="1"/>
</dbReference>
<dbReference type="InterPro" id="IPR020094">
    <property type="entry name" value="TruA/RsuA/RluB/E/F_N"/>
</dbReference>
<dbReference type="CDD" id="cd00165">
    <property type="entry name" value="S4"/>
    <property type="match status" value="1"/>
</dbReference>
<dbReference type="NCBIfam" id="TIGR00093">
    <property type="entry name" value="pseudouridine synthase"/>
    <property type="match status" value="1"/>
</dbReference>
<protein>
    <recommendedName>
        <fullName evidence="4">Pseudouridine synthase</fullName>
        <ecNumber evidence="4">5.4.99.-</ecNumber>
    </recommendedName>
</protein>
<dbReference type="Proteomes" id="UP000002294">
    <property type="component" value="Chromosome"/>
</dbReference>
<dbReference type="eggNOG" id="COG1187">
    <property type="taxonomic scope" value="Bacteria"/>
</dbReference>
<dbReference type="InterPro" id="IPR000748">
    <property type="entry name" value="PsdUridine_synth_RsuA/RluB/E/F"/>
</dbReference>
<dbReference type="InterPro" id="IPR002942">
    <property type="entry name" value="S4_RNA-bd"/>
</dbReference>
<dbReference type="STRING" id="525919.Apre_1023"/>
<reference evidence="6 7" key="1">
    <citation type="journal article" date="2009" name="Stand. Genomic Sci.">
        <title>Complete genome sequence of Anaerococcus prevotii type strain (PC1).</title>
        <authorList>
            <person name="Labutti K."/>
            <person name="Pukall R."/>
            <person name="Steenblock K."/>
            <person name="Glavina Del Rio T."/>
            <person name="Tice H."/>
            <person name="Copeland A."/>
            <person name="Cheng J.F."/>
            <person name="Lucas S."/>
            <person name="Chen F."/>
            <person name="Nolan M."/>
            <person name="Bruce D."/>
            <person name="Goodwin L."/>
            <person name="Pitluck S."/>
            <person name="Ivanova N."/>
            <person name="Mavromatis K."/>
            <person name="Ovchinnikova G."/>
            <person name="Pati A."/>
            <person name="Chen A."/>
            <person name="Palaniappan K."/>
            <person name="Land M."/>
            <person name="Hauser L."/>
            <person name="Chang Y.J."/>
            <person name="Jeffries C.D."/>
            <person name="Chain P."/>
            <person name="Saunders E."/>
            <person name="Brettin T."/>
            <person name="Detter J.C."/>
            <person name="Han C."/>
            <person name="Goker M."/>
            <person name="Bristow J."/>
            <person name="Eisen J.A."/>
            <person name="Markowitz V."/>
            <person name="Hugenholtz P."/>
            <person name="Kyrpides N.C."/>
            <person name="Klenk H.P."/>
            <person name="Lapidus A."/>
        </authorList>
    </citation>
    <scope>NUCLEOTIDE SEQUENCE [LARGE SCALE GENOMIC DNA]</scope>
    <source>
        <strain evidence="7">ATCC 9321 / DSM 20548 / JCM 6508 / NCTC 11806 / PC1</strain>
    </source>
</reference>
<dbReference type="InterPro" id="IPR006145">
    <property type="entry name" value="PsdUridine_synth_RsuA/RluA"/>
</dbReference>
<dbReference type="Gene3D" id="3.10.290.10">
    <property type="entry name" value="RNA-binding S4 domain"/>
    <property type="match status" value="1"/>
</dbReference>
<dbReference type="PROSITE" id="PS50889">
    <property type="entry name" value="S4"/>
    <property type="match status" value="1"/>
</dbReference>
<dbReference type="PANTHER" id="PTHR47683">
    <property type="entry name" value="PSEUDOURIDINE SYNTHASE FAMILY PROTEIN-RELATED"/>
    <property type="match status" value="1"/>
</dbReference>
<evidence type="ECO:0000259" key="5">
    <source>
        <dbReference type="SMART" id="SM00363"/>
    </source>
</evidence>
<dbReference type="SUPFAM" id="SSF55174">
    <property type="entry name" value="Alpha-L RNA-binding motif"/>
    <property type="match status" value="1"/>
</dbReference>
<dbReference type="Pfam" id="PF00849">
    <property type="entry name" value="PseudoU_synth_2"/>
    <property type="match status" value="1"/>
</dbReference>
<dbReference type="RefSeq" id="WP_015777954.1">
    <property type="nucleotide sequence ID" value="NC_013171.1"/>
</dbReference>
<dbReference type="InterPro" id="IPR020103">
    <property type="entry name" value="PsdUridine_synth_cat_dom_sf"/>
</dbReference>
<dbReference type="InterPro" id="IPR018496">
    <property type="entry name" value="PsdUridine_synth_RsuA/RluB_CS"/>
</dbReference>
<dbReference type="GO" id="GO:0120159">
    <property type="term" value="F:rRNA pseudouridine synthase activity"/>
    <property type="evidence" value="ECO:0007669"/>
    <property type="project" value="UniProtKB-ARBA"/>
</dbReference>
<evidence type="ECO:0000313" key="6">
    <source>
        <dbReference type="EMBL" id="ACV29051.1"/>
    </source>
</evidence>
<comment type="similarity">
    <text evidence="1 4">Belongs to the pseudouridine synthase RsuA family.</text>
</comment>
<evidence type="ECO:0000256" key="3">
    <source>
        <dbReference type="PROSITE-ProRule" id="PRU00182"/>
    </source>
</evidence>
<feature type="domain" description="RNA-binding S4" evidence="5">
    <location>
        <begin position="1"/>
        <end position="62"/>
    </location>
</feature>